<protein>
    <submittedName>
        <fullName evidence="1">Uncharacterized protein</fullName>
    </submittedName>
</protein>
<gene>
    <name evidence="1" type="ORF">L6452_43253</name>
</gene>
<accession>A0ACB8XPM2</accession>
<dbReference type="EMBL" id="CM042063">
    <property type="protein sequence ID" value="KAI3668176.1"/>
    <property type="molecule type" value="Genomic_DNA"/>
</dbReference>
<comment type="caution">
    <text evidence="1">The sequence shown here is derived from an EMBL/GenBank/DDBJ whole genome shotgun (WGS) entry which is preliminary data.</text>
</comment>
<reference evidence="1 2" key="2">
    <citation type="journal article" date="2022" name="Mol. Ecol. Resour.">
        <title>The genomes of chicory, endive, great burdock and yacon provide insights into Asteraceae paleo-polyploidization history and plant inulin production.</title>
        <authorList>
            <person name="Fan W."/>
            <person name="Wang S."/>
            <person name="Wang H."/>
            <person name="Wang A."/>
            <person name="Jiang F."/>
            <person name="Liu H."/>
            <person name="Zhao H."/>
            <person name="Xu D."/>
            <person name="Zhang Y."/>
        </authorList>
    </citation>
    <scope>NUCLEOTIDE SEQUENCE [LARGE SCALE GENOMIC DNA]</scope>
    <source>
        <strain evidence="2">cv. Niubang</strain>
    </source>
</reference>
<sequence>MKVKCMSNVIGFSLETDSSKEIENRRWSCSEAAVNDVVDAPTQTRKRLDMDTLVVIGVTDMSLGRWNHRDDEDWVVDLETLTKGIGKEKGQIWKMT</sequence>
<dbReference type="Proteomes" id="UP001055879">
    <property type="component" value="Linkage Group LG17"/>
</dbReference>
<name>A0ACB8XPM2_ARCLA</name>
<evidence type="ECO:0000313" key="2">
    <source>
        <dbReference type="Proteomes" id="UP001055879"/>
    </source>
</evidence>
<organism evidence="1 2">
    <name type="scientific">Arctium lappa</name>
    <name type="common">Greater burdock</name>
    <name type="synonym">Lappa major</name>
    <dbReference type="NCBI Taxonomy" id="4217"/>
    <lineage>
        <taxon>Eukaryota</taxon>
        <taxon>Viridiplantae</taxon>
        <taxon>Streptophyta</taxon>
        <taxon>Embryophyta</taxon>
        <taxon>Tracheophyta</taxon>
        <taxon>Spermatophyta</taxon>
        <taxon>Magnoliopsida</taxon>
        <taxon>eudicotyledons</taxon>
        <taxon>Gunneridae</taxon>
        <taxon>Pentapetalae</taxon>
        <taxon>asterids</taxon>
        <taxon>campanulids</taxon>
        <taxon>Asterales</taxon>
        <taxon>Asteraceae</taxon>
        <taxon>Carduoideae</taxon>
        <taxon>Cardueae</taxon>
        <taxon>Arctiinae</taxon>
        <taxon>Arctium</taxon>
    </lineage>
</organism>
<proteinExistence type="predicted"/>
<evidence type="ECO:0000313" key="1">
    <source>
        <dbReference type="EMBL" id="KAI3668176.1"/>
    </source>
</evidence>
<keyword evidence="2" id="KW-1185">Reference proteome</keyword>
<reference evidence="2" key="1">
    <citation type="journal article" date="2022" name="Mol. Ecol. Resour.">
        <title>The genomes of chicory, endive, great burdock and yacon provide insights into Asteraceae palaeo-polyploidization history and plant inulin production.</title>
        <authorList>
            <person name="Fan W."/>
            <person name="Wang S."/>
            <person name="Wang H."/>
            <person name="Wang A."/>
            <person name="Jiang F."/>
            <person name="Liu H."/>
            <person name="Zhao H."/>
            <person name="Xu D."/>
            <person name="Zhang Y."/>
        </authorList>
    </citation>
    <scope>NUCLEOTIDE SEQUENCE [LARGE SCALE GENOMIC DNA]</scope>
    <source>
        <strain evidence="2">cv. Niubang</strain>
    </source>
</reference>